<dbReference type="Proteomes" id="UP000798662">
    <property type="component" value="Chromosome 2"/>
</dbReference>
<dbReference type="EMBL" id="CM020619">
    <property type="protein sequence ID" value="KAK1866348.1"/>
    <property type="molecule type" value="Genomic_DNA"/>
</dbReference>
<protein>
    <submittedName>
        <fullName evidence="1">Uncharacterized protein</fullName>
    </submittedName>
</protein>
<reference evidence="1" key="1">
    <citation type="submission" date="2019-11" db="EMBL/GenBank/DDBJ databases">
        <title>Nori genome reveals adaptations in red seaweeds to the harsh intertidal environment.</title>
        <authorList>
            <person name="Wang D."/>
            <person name="Mao Y."/>
        </authorList>
    </citation>
    <scope>NUCLEOTIDE SEQUENCE</scope>
    <source>
        <tissue evidence="1">Gametophyte</tissue>
    </source>
</reference>
<sequence>MYFDLPAKAKAPTACKYRPATISDVRHQTQAVSTLTRSVASARANLPHLLLYGPPGTGKTSTALALARELYGPPGSPAYTARVLELNASDERGIAVVRDRINTFAAGAVATGYTTPAGHPTPPFKLIILDEADAVTADAQTALRRAMEVTSRVTRFVLICNYVSRVIPPLASRCAKFRFAPLPAAAVGDTLDTIATAEGVDLPPAARDALIDASGGDLRRAITLLQSASRGAAAGEPLSPDTVAAAACTLPPGVVAGLETAAASGQFSAVRTAVEGLVGGGYAATAVLEELGRRLSAGGKQEGGDTAADGPGGGVAAMDDLQKSAVAVKLADAERRLIDGADELIQLLDVGCCLMVVFGVGRSGDSPMSILPTAT</sequence>
<evidence type="ECO:0000313" key="2">
    <source>
        <dbReference type="Proteomes" id="UP000798662"/>
    </source>
</evidence>
<organism evidence="1 2">
    <name type="scientific">Pyropia yezoensis</name>
    <name type="common">Susabi-nori</name>
    <name type="synonym">Porphyra yezoensis</name>
    <dbReference type="NCBI Taxonomy" id="2788"/>
    <lineage>
        <taxon>Eukaryota</taxon>
        <taxon>Rhodophyta</taxon>
        <taxon>Bangiophyceae</taxon>
        <taxon>Bangiales</taxon>
        <taxon>Bangiaceae</taxon>
        <taxon>Pyropia</taxon>
    </lineage>
</organism>
<gene>
    <name evidence="1" type="ORF">I4F81_008868</name>
</gene>
<evidence type="ECO:0000313" key="1">
    <source>
        <dbReference type="EMBL" id="KAK1866348.1"/>
    </source>
</evidence>
<comment type="caution">
    <text evidence="1">The sequence shown here is derived from an EMBL/GenBank/DDBJ whole genome shotgun (WGS) entry which is preliminary data.</text>
</comment>
<accession>A0ACC3C8E1</accession>
<name>A0ACC3C8E1_PYRYE</name>
<keyword evidence="2" id="KW-1185">Reference proteome</keyword>
<proteinExistence type="predicted"/>